<dbReference type="AlphaFoldDB" id="A0A9X3ITP5"/>
<keyword evidence="2" id="KW-1185">Reference proteome</keyword>
<sequence length="46" mass="5215">MTLDFVSDRQFVALMILRMAPVDAMSMNADSLDGRRKALEDEDDHS</sequence>
<evidence type="ECO:0000313" key="1">
    <source>
        <dbReference type="EMBL" id="MCY1004227.1"/>
    </source>
</evidence>
<evidence type="ECO:0000313" key="2">
    <source>
        <dbReference type="Proteomes" id="UP001150924"/>
    </source>
</evidence>
<dbReference type="Proteomes" id="UP001150924">
    <property type="component" value="Unassembled WGS sequence"/>
</dbReference>
<name>A0A9X3ITP5_9BACT</name>
<proteinExistence type="predicted"/>
<gene>
    <name evidence="1" type="ORF">OV079_01310</name>
</gene>
<dbReference type="EMBL" id="JAPNKE010000002">
    <property type="protein sequence ID" value="MCY1004227.1"/>
    <property type="molecule type" value="Genomic_DNA"/>
</dbReference>
<accession>A0A9X3ITP5</accession>
<protein>
    <submittedName>
        <fullName evidence="1">Uncharacterized protein</fullName>
    </submittedName>
</protein>
<organism evidence="1 2">
    <name type="scientific">Nannocystis pusilla</name>
    <dbReference type="NCBI Taxonomy" id="889268"/>
    <lineage>
        <taxon>Bacteria</taxon>
        <taxon>Pseudomonadati</taxon>
        <taxon>Myxococcota</taxon>
        <taxon>Polyangia</taxon>
        <taxon>Nannocystales</taxon>
        <taxon>Nannocystaceae</taxon>
        <taxon>Nannocystis</taxon>
    </lineage>
</organism>
<comment type="caution">
    <text evidence="1">The sequence shown here is derived from an EMBL/GenBank/DDBJ whole genome shotgun (WGS) entry which is preliminary data.</text>
</comment>
<reference evidence="1" key="1">
    <citation type="submission" date="2022-11" db="EMBL/GenBank/DDBJ databases">
        <title>Minimal conservation of predation-associated metabolite biosynthetic gene clusters underscores biosynthetic potential of Myxococcota including descriptions for ten novel species: Archangium lansinium sp. nov., Myxococcus landrumus sp. nov., Nannocystis bai.</title>
        <authorList>
            <person name="Ahearne A."/>
            <person name="Stevens C."/>
            <person name="Phillips K."/>
        </authorList>
    </citation>
    <scope>NUCLEOTIDE SEQUENCE</scope>
    <source>
        <strain evidence="1">Na p29</strain>
    </source>
</reference>
<dbReference type="RefSeq" id="WP_267765764.1">
    <property type="nucleotide sequence ID" value="NZ_JAPNKE010000002.1"/>
</dbReference>